<comment type="caution">
    <text evidence="2">The sequence shown here is derived from an EMBL/GenBank/DDBJ whole genome shotgun (WGS) entry which is preliminary data.</text>
</comment>
<feature type="transmembrane region" description="Helical" evidence="1">
    <location>
        <begin position="82"/>
        <end position="105"/>
    </location>
</feature>
<dbReference type="Proteomes" id="UP000799444">
    <property type="component" value="Unassembled WGS sequence"/>
</dbReference>
<protein>
    <submittedName>
        <fullName evidence="2">Uncharacterized protein</fullName>
    </submittedName>
</protein>
<dbReference type="AlphaFoldDB" id="A0A9P4QYW3"/>
<accession>A0A9P4QYW3</accession>
<sequence length="154" mass="16833">MNTTTTTAPGRRIQHTKTSLSIHPATLSTRRNATLTSIHTIFQTTSTSTSSILALSTPTPTSDPEIAASSQPSAPKTGFTPLAIACIFAAIACLLILVCFTGFFLRRYKSRRHQRMLEESTAISLATMRTQASRKLESDDKKSVRNVWFETAKG</sequence>
<keyword evidence="1" id="KW-1133">Transmembrane helix</keyword>
<keyword evidence="3" id="KW-1185">Reference proteome</keyword>
<keyword evidence="1" id="KW-0472">Membrane</keyword>
<evidence type="ECO:0000313" key="3">
    <source>
        <dbReference type="Proteomes" id="UP000799444"/>
    </source>
</evidence>
<reference evidence="2" key="1">
    <citation type="journal article" date="2020" name="Stud. Mycol.">
        <title>101 Dothideomycetes genomes: a test case for predicting lifestyles and emergence of pathogens.</title>
        <authorList>
            <person name="Haridas S."/>
            <person name="Albert R."/>
            <person name="Binder M."/>
            <person name="Bloem J."/>
            <person name="Labutti K."/>
            <person name="Salamov A."/>
            <person name="Andreopoulos B."/>
            <person name="Baker S."/>
            <person name="Barry K."/>
            <person name="Bills G."/>
            <person name="Bluhm B."/>
            <person name="Cannon C."/>
            <person name="Castanera R."/>
            <person name="Culley D."/>
            <person name="Daum C."/>
            <person name="Ezra D."/>
            <person name="Gonzalez J."/>
            <person name="Henrissat B."/>
            <person name="Kuo A."/>
            <person name="Liang C."/>
            <person name="Lipzen A."/>
            <person name="Lutzoni F."/>
            <person name="Magnuson J."/>
            <person name="Mondo S."/>
            <person name="Nolan M."/>
            <person name="Ohm R."/>
            <person name="Pangilinan J."/>
            <person name="Park H.-J."/>
            <person name="Ramirez L."/>
            <person name="Alfaro M."/>
            <person name="Sun H."/>
            <person name="Tritt A."/>
            <person name="Yoshinaga Y."/>
            <person name="Zwiers L.-H."/>
            <person name="Turgeon B."/>
            <person name="Goodwin S."/>
            <person name="Spatafora J."/>
            <person name="Crous P."/>
            <person name="Grigoriev I."/>
        </authorList>
    </citation>
    <scope>NUCLEOTIDE SEQUENCE</scope>
    <source>
        <strain evidence="2">CBS 125425</strain>
    </source>
</reference>
<name>A0A9P4QYW3_9PLEO</name>
<dbReference type="EMBL" id="ML996159">
    <property type="protein sequence ID" value="KAF2733624.1"/>
    <property type="molecule type" value="Genomic_DNA"/>
</dbReference>
<proteinExistence type="predicted"/>
<evidence type="ECO:0000256" key="1">
    <source>
        <dbReference type="SAM" id="Phobius"/>
    </source>
</evidence>
<evidence type="ECO:0000313" key="2">
    <source>
        <dbReference type="EMBL" id="KAF2733624.1"/>
    </source>
</evidence>
<keyword evidence="1" id="KW-0812">Transmembrane</keyword>
<organism evidence="2 3">
    <name type="scientific">Polyplosphaeria fusca</name>
    <dbReference type="NCBI Taxonomy" id="682080"/>
    <lineage>
        <taxon>Eukaryota</taxon>
        <taxon>Fungi</taxon>
        <taxon>Dikarya</taxon>
        <taxon>Ascomycota</taxon>
        <taxon>Pezizomycotina</taxon>
        <taxon>Dothideomycetes</taxon>
        <taxon>Pleosporomycetidae</taxon>
        <taxon>Pleosporales</taxon>
        <taxon>Tetraplosphaeriaceae</taxon>
        <taxon>Polyplosphaeria</taxon>
    </lineage>
</organism>
<gene>
    <name evidence="2" type="ORF">EJ04DRAFT_269580</name>
</gene>